<dbReference type="Proteomes" id="UP000000566">
    <property type="component" value="Chromosome"/>
</dbReference>
<dbReference type="AlphaFoldDB" id="A6LG49"/>
<dbReference type="SMART" id="SM00849">
    <property type="entry name" value="Lactamase_B"/>
    <property type="match status" value="1"/>
</dbReference>
<keyword evidence="4" id="KW-1185">Reference proteome</keyword>
<feature type="signal peptide" evidence="1">
    <location>
        <begin position="1"/>
        <end position="26"/>
    </location>
</feature>
<feature type="domain" description="Metallo-beta-lactamase" evidence="2">
    <location>
        <begin position="61"/>
        <end position="222"/>
    </location>
</feature>
<evidence type="ECO:0000256" key="1">
    <source>
        <dbReference type="SAM" id="SignalP"/>
    </source>
</evidence>
<organism evidence="3 4">
    <name type="scientific">Parabacteroides distasonis (strain ATCC 8503 / DSM 20701 / CIP 104284 / JCM 5825 / NCTC 11152)</name>
    <dbReference type="NCBI Taxonomy" id="435591"/>
    <lineage>
        <taxon>Bacteria</taxon>
        <taxon>Pseudomonadati</taxon>
        <taxon>Bacteroidota</taxon>
        <taxon>Bacteroidia</taxon>
        <taxon>Bacteroidales</taxon>
        <taxon>Tannerellaceae</taxon>
        <taxon>Parabacteroides</taxon>
    </lineage>
</organism>
<dbReference type="InterPro" id="IPR001279">
    <property type="entry name" value="Metallo-B-lactamas"/>
</dbReference>
<dbReference type="EMBL" id="CP000140">
    <property type="protein sequence ID" value="ABR44663.1"/>
    <property type="molecule type" value="Genomic_DNA"/>
</dbReference>
<name>A6LG49_PARD8</name>
<dbReference type="eggNOG" id="COG0491">
    <property type="taxonomic scope" value="Bacteria"/>
</dbReference>
<dbReference type="Gene3D" id="3.60.15.10">
    <property type="entry name" value="Ribonuclease Z/Hydroxyacylglutathione hydrolase-like"/>
    <property type="match status" value="1"/>
</dbReference>
<keyword evidence="1" id="KW-0732">Signal</keyword>
<feature type="chain" id="PRO_5002695538" description="Metallo-beta-lactamase domain-containing protein" evidence="1">
    <location>
        <begin position="27"/>
        <end position="280"/>
    </location>
</feature>
<dbReference type="PaxDb" id="435591-BDI_2955"/>
<dbReference type="Pfam" id="PF00753">
    <property type="entry name" value="Lactamase_B"/>
    <property type="match status" value="1"/>
</dbReference>
<dbReference type="SUPFAM" id="SSF56281">
    <property type="entry name" value="Metallo-hydrolase/oxidoreductase"/>
    <property type="match status" value="1"/>
</dbReference>
<dbReference type="InterPro" id="IPR050855">
    <property type="entry name" value="NDM-1-like"/>
</dbReference>
<sequence length="280" mass="31092">MNMIMKKLGLLMMLLLLSRIALFCQAQTAGIEEKEVLRNEDVIFHQIDEHTWFGTGHLMANESLYLVEGETKAILIDAGTKIKDLDKLVASITDKPVTLVATHVHPDHTGSAIDYFPEIYINPADTIGIPEFMPNYKGKVCFLTDGEILDLGGRTLEVVFTPGHTPGSTTFVDKDAAYGFSGDSFGSGNLLLGVDFSTLISTCKKMSAVIEKYDIKYLYPGHYFGMNKETPQRVKDMITMSEDILSGKAQGEPNPQGMLGLDRVYTKYGVRINYKKESMK</sequence>
<dbReference type="InterPro" id="IPR036866">
    <property type="entry name" value="RibonucZ/Hydroxyglut_hydro"/>
</dbReference>
<evidence type="ECO:0000259" key="2">
    <source>
        <dbReference type="SMART" id="SM00849"/>
    </source>
</evidence>
<dbReference type="PANTHER" id="PTHR42951">
    <property type="entry name" value="METALLO-BETA-LACTAMASE DOMAIN-CONTAINING"/>
    <property type="match status" value="1"/>
</dbReference>
<accession>A6LG49</accession>
<dbReference type="HOGENOM" id="CLU_030571_0_1_10"/>
<dbReference type="STRING" id="435591.BDI_2955"/>
<proteinExistence type="predicted"/>
<gene>
    <name evidence="3" type="ordered locus">BDI_2955</name>
</gene>
<dbReference type="KEGG" id="pdi:BDI_2955"/>
<dbReference type="PANTHER" id="PTHR42951:SF22">
    <property type="entry name" value="METALLO BETA-LACTAMASE SUPERFAMILY LIPOPROTEIN"/>
    <property type="match status" value="1"/>
</dbReference>
<reference evidence="3 4" key="1">
    <citation type="journal article" date="2007" name="PLoS Biol.">
        <title>Evolution of symbiotic bacteria in the distal human intestine.</title>
        <authorList>
            <person name="Xu J."/>
            <person name="Mahowald M.A."/>
            <person name="Ley R.E."/>
            <person name="Lozupone C.A."/>
            <person name="Hamady M."/>
            <person name="Martens E.C."/>
            <person name="Henrissat B."/>
            <person name="Coutinho P.M."/>
            <person name="Minx P."/>
            <person name="Latreille P."/>
            <person name="Cordum H."/>
            <person name="Van Brunt A."/>
            <person name="Kim K."/>
            <person name="Fulton R.S."/>
            <person name="Fulton L.A."/>
            <person name="Clifton S.W."/>
            <person name="Wilson R.K."/>
            <person name="Knight R.D."/>
            <person name="Gordon J.I."/>
        </authorList>
    </citation>
    <scope>NUCLEOTIDE SEQUENCE [LARGE SCALE GENOMIC DNA]</scope>
    <source>
        <strain evidence="4">ATCC 8503 / DSM 20701 / CIP 104284 / JCM 5825 / NCTC 11152</strain>
    </source>
</reference>
<evidence type="ECO:0000313" key="4">
    <source>
        <dbReference type="Proteomes" id="UP000000566"/>
    </source>
</evidence>
<protein>
    <recommendedName>
        <fullName evidence="2">Metallo-beta-lactamase domain-containing protein</fullName>
    </recommendedName>
</protein>
<evidence type="ECO:0000313" key="3">
    <source>
        <dbReference type="EMBL" id="ABR44663.1"/>
    </source>
</evidence>